<dbReference type="AlphaFoldDB" id="A0A2T0SG68"/>
<evidence type="ECO:0008006" key="4">
    <source>
        <dbReference type="Google" id="ProtNLM"/>
    </source>
</evidence>
<keyword evidence="1" id="KW-0732">Signal</keyword>
<evidence type="ECO:0000256" key="1">
    <source>
        <dbReference type="SAM" id="SignalP"/>
    </source>
</evidence>
<reference evidence="2 3" key="1">
    <citation type="submission" date="2018-03" db="EMBL/GenBank/DDBJ databases">
        <title>Genomic Encyclopedia of Archaeal and Bacterial Type Strains, Phase II (KMG-II): from individual species to whole genera.</title>
        <authorList>
            <person name="Goeker M."/>
        </authorList>
    </citation>
    <scope>NUCLEOTIDE SEQUENCE [LARGE SCALE GENOMIC DNA]</scope>
    <source>
        <strain evidence="2 3">DSM 44720</strain>
    </source>
</reference>
<keyword evidence="3" id="KW-1185">Reference proteome</keyword>
<protein>
    <recommendedName>
        <fullName evidence="4">DUF4232 domain-containing protein</fullName>
    </recommendedName>
</protein>
<comment type="caution">
    <text evidence="2">The sequence shown here is derived from an EMBL/GenBank/DDBJ whole genome shotgun (WGS) entry which is preliminary data.</text>
</comment>
<dbReference type="RefSeq" id="WP_106196289.1">
    <property type="nucleotide sequence ID" value="NZ_PVTF01000021.1"/>
</dbReference>
<gene>
    <name evidence="2" type="ORF">CLV43_1214</name>
</gene>
<feature type="chain" id="PRO_5015777639" description="DUF4232 domain-containing protein" evidence="1">
    <location>
        <begin position="26"/>
        <end position="165"/>
    </location>
</feature>
<dbReference type="OrthoDB" id="5185278at2"/>
<evidence type="ECO:0000313" key="2">
    <source>
        <dbReference type="EMBL" id="PRY32410.1"/>
    </source>
</evidence>
<organism evidence="2 3">
    <name type="scientific">Umezawaea tangerina</name>
    <dbReference type="NCBI Taxonomy" id="84725"/>
    <lineage>
        <taxon>Bacteria</taxon>
        <taxon>Bacillati</taxon>
        <taxon>Actinomycetota</taxon>
        <taxon>Actinomycetes</taxon>
        <taxon>Pseudonocardiales</taxon>
        <taxon>Pseudonocardiaceae</taxon>
        <taxon>Umezawaea</taxon>
    </lineage>
</organism>
<dbReference type="Proteomes" id="UP000239494">
    <property type="component" value="Unassembled WGS sequence"/>
</dbReference>
<proteinExistence type="predicted"/>
<accession>A0A2T0SG68</accession>
<sequence length="165" mass="16557">MSNRVSAGVVLAVASTAVFTGVASAMPSDIAACGATDVDVSVAKSPEHAAGHSAFVLRYAAASDTTDCTLAGVPTDTVFFGPDGDTAPGVWTTPQPGATATAVTITPGHAGISYLVERTDEQADPVSALAFRLPSTGADTSVRVQWPAEPVTGAELQLSPVTAEN</sequence>
<evidence type="ECO:0000313" key="3">
    <source>
        <dbReference type="Proteomes" id="UP000239494"/>
    </source>
</evidence>
<name>A0A2T0SG68_9PSEU</name>
<feature type="signal peptide" evidence="1">
    <location>
        <begin position="1"/>
        <end position="25"/>
    </location>
</feature>
<dbReference type="EMBL" id="PVTF01000021">
    <property type="protein sequence ID" value="PRY32410.1"/>
    <property type="molecule type" value="Genomic_DNA"/>
</dbReference>